<comment type="similarity">
    <text evidence="1 5">Belongs to the antibiotic N-acetyltransferase family.</text>
</comment>
<accession>A0ABS7EKG6</accession>
<protein>
    <recommendedName>
        <fullName evidence="2 5">Aminoglycoside N(3)-acetyltransferase</fullName>
        <ecNumber evidence="5">2.3.1.-</ecNumber>
    </recommendedName>
</protein>
<evidence type="ECO:0000313" key="6">
    <source>
        <dbReference type="EMBL" id="MBW8192852.1"/>
    </source>
</evidence>
<evidence type="ECO:0000256" key="5">
    <source>
        <dbReference type="RuleBase" id="RU365031"/>
    </source>
</evidence>
<evidence type="ECO:0000256" key="1">
    <source>
        <dbReference type="ARBA" id="ARBA00006383"/>
    </source>
</evidence>
<evidence type="ECO:0000256" key="4">
    <source>
        <dbReference type="ARBA" id="ARBA00023315"/>
    </source>
</evidence>
<name>A0ABS7EKG6_9GAMM</name>
<comment type="caution">
    <text evidence="6">The sequence shown here is derived from an EMBL/GenBank/DDBJ whole genome shotgun (WGS) entry which is preliminary data.</text>
</comment>
<dbReference type="SUPFAM" id="SSF110710">
    <property type="entry name" value="TTHA0583/YokD-like"/>
    <property type="match status" value="1"/>
</dbReference>
<organism evidence="6 7">
    <name type="scientific">Neiella holothuriorum</name>
    <dbReference type="NCBI Taxonomy" id="2870530"/>
    <lineage>
        <taxon>Bacteria</taxon>
        <taxon>Pseudomonadati</taxon>
        <taxon>Pseudomonadota</taxon>
        <taxon>Gammaproteobacteria</taxon>
        <taxon>Alteromonadales</taxon>
        <taxon>Echinimonadaceae</taxon>
        <taxon>Neiella</taxon>
    </lineage>
</organism>
<keyword evidence="4 5" id="KW-0012">Acyltransferase</keyword>
<dbReference type="Pfam" id="PF02522">
    <property type="entry name" value="Antibiotic_NAT"/>
    <property type="match status" value="1"/>
</dbReference>
<keyword evidence="7" id="KW-1185">Reference proteome</keyword>
<dbReference type="EC" id="2.3.1.-" evidence="5"/>
<sequence>MELGIKTTDTLMVHSSMKAIGNVAGGADTVLDALSDTVNQGLLLLPTHTWQTWNCPDHIFDPASEPSCVGILGELFRQRDGVVRSWHPTHSIAALGQQASRYIYGEQWCRSPGPKIGCWGRLAAVKAKILFLGASLKTNTFLHSVEEWYEIPNRLADKPTLYRIRTPQGHLIDCPQHKHFSSCGDVSQHYDKVLPQLLERGVAIRGQVGDAESYLCDAAAMADIVGQWLKQDATLFDDSTPLTNMA</sequence>
<keyword evidence="3 5" id="KW-0808">Transferase</keyword>
<evidence type="ECO:0000313" key="7">
    <source>
        <dbReference type="Proteomes" id="UP001166251"/>
    </source>
</evidence>
<comment type="catalytic activity">
    <reaction evidence="5">
        <text>a 2-deoxystreptamine antibiotic + acetyl-CoA = an N(3)-acetyl-2-deoxystreptamine antibiotic + CoA + H(+)</text>
        <dbReference type="Rhea" id="RHEA:12665"/>
        <dbReference type="ChEBI" id="CHEBI:15378"/>
        <dbReference type="ChEBI" id="CHEBI:57287"/>
        <dbReference type="ChEBI" id="CHEBI:57288"/>
        <dbReference type="ChEBI" id="CHEBI:57921"/>
        <dbReference type="ChEBI" id="CHEBI:77452"/>
        <dbReference type="EC" id="2.3.1.81"/>
    </reaction>
</comment>
<dbReference type="Proteomes" id="UP001166251">
    <property type="component" value="Unassembled WGS sequence"/>
</dbReference>
<reference evidence="6" key="1">
    <citation type="submission" date="2021-07" db="EMBL/GenBank/DDBJ databases">
        <title>Neiella marina sp. nov., isolated from the intestinal content of sea cucumber Apostichopus japonicus.</title>
        <authorList>
            <person name="Bai X."/>
        </authorList>
    </citation>
    <scope>NUCLEOTIDE SEQUENCE</scope>
    <source>
        <strain evidence="6">126</strain>
    </source>
</reference>
<keyword evidence="5" id="KW-0046">Antibiotic resistance</keyword>
<proteinExistence type="inferred from homology"/>
<dbReference type="InterPro" id="IPR003679">
    <property type="entry name" value="Amioglycoside_AcTrfase"/>
</dbReference>
<dbReference type="InterPro" id="IPR028345">
    <property type="entry name" value="Antibiotic_NAT-like"/>
</dbReference>
<dbReference type="PANTHER" id="PTHR11104:SF0">
    <property type="entry name" value="SPBETA PROPHAGE-DERIVED AMINOGLYCOSIDE N(3')-ACETYLTRANSFERASE-LIKE PROTEIN YOKD"/>
    <property type="match status" value="1"/>
</dbReference>
<dbReference type="EMBL" id="JAHZSS010000030">
    <property type="protein sequence ID" value="MBW8192852.1"/>
    <property type="molecule type" value="Genomic_DNA"/>
</dbReference>
<dbReference type="PANTHER" id="PTHR11104">
    <property type="entry name" value="AMINOGLYCOSIDE N3-ACETYLTRANSFERASE"/>
    <property type="match status" value="1"/>
</dbReference>
<evidence type="ECO:0000256" key="2">
    <source>
        <dbReference type="ARBA" id="ARBA00012882"/>
    </source>
</evidence>
<evidence type="ECO:0000256" key="3">
    <source>
        <dbReference type="ARBA" id="ARBA00022679"/>
    </source>
</evidence>
<gene>
    <name evidence="6" type="ORF">K0504_17580</name>
</gene>